<evidence type="ECO:0000313" key="3">
    <source>
        <dbReference type="Proteomes" id="UP000281474"/>
    </source>
</evidence>
<dbReference type="Proteomes" id="UP000281474">
    <property type="component" value="Unassembled WGS sequence"/>
</dbReference>
<dbReference type="PROSITE" id="PS51257">
    <property type="entry name" value="PROKAR_LIPOPROTEIN"/>
    <property type="match status" value="1"/>
</dbReference>
<evidence type="ECO:0000256" key="1">
    <source>
        <dbReference type="SAM" id="SignalP"/>
    </source>
</evidence>
<dbReference type="EMBL" id="QZEI01000081">
    <property type="protein sequence ID" value="RLV58306.1"/>
    <property type="molecule type" value="Genomic_DNA"/>
</dbReference>
<accession>A0A3L8PSG7</accession>
<gene>
    <name evidence="2" type="ORF">D5018_18020</name>
</gene>
<proteinExistence type="predicted"/>
<keyword evidence="1" id="KW-0732">Signal</keyword>
<organism evidence="2 3">
    <name type="scientific">Parashewanella curva</name>
    <dbReference type="NCBI Taxonomy" id="2338552"/>
    <lineage>
        <taxon>Bacteria</taxon>
        <taxon>Pseudomonadati</taxon>
        <taxon>Pseudomonadota</taxon>
        <taxon>Gammaproteobacteria</taxon>
        <taxon>Alteromonadales</taxon>
        <taxon>Shewanellaceae</taxon>
        <taxon>Parashewanella</taxon>
    </lineage>
</organism>
<keyword evidence="3" id="KW-1185">Reference proteome</keyword>
<feature type="chain" id="PRO_5018315773" evidence="1">
    <location>
        <begin position="19"/>
        <end position="171"/>
    </location>
</feature>
<dbReference type="RefSeq" id="WP_121840382.1">
    <property type="nucleotide sequence ID" value="NZ_ML014830.1"/>
</dbReference>
<protein>
    <submittedName>
        <fullName evidence="2">Uncharacterized protein</fullName>
    </submittedName>
</protein>
<reference evidence="2 3" key="1">
    <citation type="submission" date="2018-09" db="EMBL/GenBank/DDBJ databases">
        <title>Phylogeny of the Shewanellaceae, and recommendation for two new genera, Pseudoshewanella and Parashewanella.</title>
        <authorList>
            <person name="Wang G."/>
        </authorList>
    </citation>
    <scope>NUCLEOTIDE SEQUENCE [LARGE SCALE GENOMIC DNA]</scope>
    <source>
        <strain evidence="2 3">C51</strain>
    </source>
</reference>
<feature type="signal peptide" evidence="1">
    <location>
        <begin position="1"/>
        <end position="18"/>
    </location>
</feature>
<evidence type="ECO:0000313" key="2">
    <source>
        <dbReference type="EMBL" id="RLV58306.1"/>
    </source>
</evidence>
<dbReference type="AlphaFoldDB" id="A0A3L8PSG7"/>
<sequence length="171" mass="19839">MFLRVLLLLPLLFITACANLNVSTDYSIKPDSKKGLVVFSFTTEGLLDNYFLKYRGIDNPNENAIVLWTIYDTFDWHDSPEGRLVVVELDEGSYEFHEIRLGAIHTLERMSIPFKAKAGKVVYMGNLHVNFQEELVFVSSYDESSRDLELLFSKYKKLDEKDVIKDRFLIK</sequence>
<comment type="caution">
    <text evidence="2">The sequence shown here is derived from an EMBL/GenBank/DDBJ whole genome shotgun (WGS) entry which is preliminary data.</text>
</comment>
<name>A0A3L8PSG7_9GAMM</name>